<dbReference type="Pfam" id="PF01699">
    <property type="entry name" value="Na_Ca_ex"/>
    <property type="match status" value="2"/>
</dbReference>
<feature type="transmembrane region" description="Helical" evidence="5">
    <location>
        <begin position="212"/>
        <end position="234"/>
    </location>
</feature>
<feature type="domain" description="Sodium/calcium exchanger membrane region" evidence="6">
    <location>
        <begin position="5"/>
        <end position="144"/>
    </location>
</feature>
<accession>A0ABT8GBZ7</accession>
<keyword evidence="3 5" id="KW-1133">Transmembrane helix</keyword>
<dbReference type="PANTHER" id="PTHR10846">
    <property type="entry name" value="SODIUM/POTASSIUM/CALCIUM EXCHANGER"/>
    <property type="match status" value="1"/>
</dbReference>
<evidence type="ECO:0000256" key="4">
    <source>
        <dbReference type="ARBA" id="ARBA00023136"/>
    </source>
</evidence>
<feature type="transmembrane region" description="Helical" evidence="5">
    <location>
        <begin position="107"/>
        <end position="124"/>
    </location>
</feature>
<feature type="transmembrane region" description="Helical" evidence="5">
    <location>
        <begin position="278"/>
        <end position="294"/>
    </location>
</feature>
<reference evidence="7" key="1">
    <citation type="submission" date="2023-06" db="EMBL/GenBank/DDBJ databases">
        <title>Sysu t00192.</title>
        <authorList>
            <person name="Gao L."/>
            <person name="Fang B.-Z."/>
            <person name="Li W.-J."/>
        </authorList>
    </citation>
    <scope>NUCLEOTIDE SEQUENCE</scope>
    <source>
        <strain evidence="7">SYSU T00192</strain>
    </source>
</reference>
<comment type="caution">
    <text evidence="7">The sequence shown here is derived from an EMBL/GenBank/DDBJ whole genome shotgun (WGS) entry which is preliminary data.</text>
</comment>
<protein>
    <submittedName>
        <fullName evidence="7">Calcium/sodium antiporter</fullName>
    </submittedName>
</protein>
<evidence type="ECO:0000256" key="1">
    <source>
        <dbReference type="ARBA" id="ARBA00004141"/>
    </source>
</evidence>
<keyword evidence="8" id="KW-1185">Reference proteome</keyword>
<evidence type="ECO:0000259" key="6">
    <source>
        <dbReference type="Pfam" id="PF01699"/>
    </source>
</evidence>
<sequence>MTAAIFATLLGLAALAWSADRFVSGASAVATHLGMAPLLVGMLVVGFGTSAPELVVSAFAAAGGNPEIALGNAMGSNIANIGLILGTTAILIPVIVHRGVLSREMPVLLGITLVLGLVMLDGSISRFDALVLLLVLGAQLAWSIGAGRRRRPGEPEDELAIEVEERERRAGMTRRAAWAWTLGGMALLVVASRLLVWGAVGIAERLGWSDLVIGLTVVAIGTSAPELAAAVAAARRRETELVLGNVIGSNIFNTLAVVGLAALISPMAVDQVAVTRDLPVLLVMTGALLLMGYRPGDHGRINRLEGGLLLAAWIAYTGALVLTAG</sequence>
<keyword evidence="2 5" id="KW-0812">Transmembrane</keyword>
<dbReference type="PANTHER" id="PTHR10846:SF8">
    <property type="entry name" value="INNER MEMBRANE PROTEIN YRBG"/>
    <property type="match status" value="1"/>
</dbReference>
<dbReference type="Gene3D" id="1.20.1420.30">
    <property type="entry name" value="NCX, central ion-binding region"/>
    <property type="match status" value="2"/>
</dbReference>
<dbReference type="InterPro" id="IPR044880">
    <property type="entry name" value="NCX_ion-bd_dom_sf"/>
</dbReference>
<feature type="transmembrane region" description="Helical" evidence="5">
    <location>
        <begin position="306"/>
        <end position="324"/>
    </location>
</feature>
<keyword evidence="4 5" id="KW-0472">Membrane</keyword>
<evidence type="ECO:0000256" key="3">
    <source>
        <dbReference type="ARBA" id="ARBA00022989"/>
    </source>
</evidence>
<proteinExistence type="predicted"/>
<dbReference type="RefSeq" id="WP_301135208.1">
    <property type="nucleotide sequence ID" value="NZ_JAUHPW010000010.1"/>
</dbReference>
<dbReference type="EMBL" id="JAUHPW010000010">
    <property type="protein sequence ID" value="MDN4476660.1"/>
    <property type="molecule type" value="Genomic_DNA"/>
</dbReference>
<evidence type="ECO:0000313" key="7">
    <source>
        <dbReference type="EMBL" id="MDN4476660.1"/>
    </source>
</evidence>
<feature type="transmembrane region" description="Helical" evidence="5">
    <location>
        <begin position="241"/>
        <end position="266"/>
    </location>
</feature>
<dbReference type="Proteomes" id="UP001172728">
    <property type="component" value="Unassembled WGS sequence"/>
</dbReference>
<comment type="subcellular location">
    <subcellularLocation>
        <location evidence="1">Membrane</location>
        <topology evidence="1">Multi-pass membrane protein</topology>
    </subcellularLocation>
</comment>
<organism evidence="7 8">
    <name type="scientific">Demequina litoralis</name>
    <dbReference type="NCBI Taxonomy" id="3051660"/>
    <lineage>
        <taxon>Bacteria</taxon>
        <taxon>Bacillati</taxon>
        <taxon>Actinomycetota</taxon>
        <taxon>Actinomycetes</taxon>
        <taxon>Micrococcales</taxon>
        <taxon>Demequinaceae</taxon>
        <taxon>Demequina</taxon>
    </lineage>
</organism>
<evidence type="ECO:0000256" key="5">
    <source>
        <dbReference type="SAM" id="Phobius"/>
    </source>
</evidence>
<evidence type="ECO:0000256" key="2">
    <source>
        <dbReference type="ARBA" id="ARBA00022692"/>
    </source>
</evidence>
<feature type="transmembrane region" description="Helical" evidence="5">
    <location>
        <begin position="28"/>
        <end position="47"/>
    </location>
</feature>
<dbReference type="NCBIfam" id="TIGR00367">
    <property type="entry name" value="calcium/sodium antiporter"/>
    <property type="match status" value="1"/>
</dbReference>
<gene>
    <name evidence="7" type="ORF">QQX09_12410</name>
</gene>
<feature type="transmembrane region" description="Helical" evidence="5">
    <location>
        <begin position="130"/>
        <end position="147"/>
    </location>
</feature>
<feature type="domain" description="Sodium/calcium exchanger membrane region" evidence="6">
    <location>
        <begin position="177"/>
        <end position="319"/>
    </location>
</feature>
<dbReference type="InterPro" id="IPR004837">
    <property type="entry name" value="NaCa_Exmemb"/>
</dbReference>
<feature type="transmembrane region" description="Helical" evidence="5">
    <location>
        <begin position="176"/>
        <end position="200"/>
    </location>
</feature>
<evidence type="ECO:0000313" key="8">
    <source>
        <dbReference type="Proteomes" id="UP001172728"/>
    </source>
</evidence>
<feature type="transmembrane region" description="Helical" evidence="5">
    <location>
        <begin position="77"/>
        <end position="95"/>
    </location>
</feature>
<dbReference type="InterPro" id="IPR004481">
    <property type="entry name" value="K/Na/Ca-exchanger"/>
</dbReference>
<name>A0ABT8GBZ7_9MICO</name>